<dbReference type="InterPro" id="IPR000847">
    <property type="entry name" value="LysR_HTH_N"/>
</dbReference>
<dbReference type="InterPro" id="IPR036388">
    <property type="entry name" value="WH-like_DNA-bd_sf"/>
</dbReference>
<dbReference type="InterPro" id="IPR005119">
    <property type="entry name" value="LysR_subst-bd"/>
</dbReference>
<dbReference type="RefSeq" id="WP_238291571.1">
    <property type="nucleotide sequence ID" value="NZ_BPQS01000041.1"/>
</dbReference>
<dbReference type="InterPro" id="IPR058163">
    <property type="entry name" value="LysR-type_TF_proteobact-type"/>
</dbReference>
<accession>A0ABT8AVD1</accession>
<dbReference type="InterPro" id="IPR036390">
    <property type="entry name" value="WH_DNA-bd_sf"/>
</dbReference>
<keyword evidence="2" id="KW-0805">Transcription regulation</keyword>
<keyword evidence="3" id="KW-0238">DNA-binding</keyword>
<dbReference type="Proteomes" id="UP001244297">
    <property type="component" value="Unassembled WGS sequence"/>
</dbReference>
<dbReference type="PANTHER" id="PTHR30537:SF66">
    <property type="entry name" value="IRON-REGULATED VIRULENCE REGULATORY PROTEIN IRGB"/>
    <property type="match status" value="1"/>
</dbReference>
<dbReference type="CDD" id="cd08422">
    <property type="entry name" value="PBP2_CrgA_like"/>
    <property type="match status" value="1"/>
</dbReference>
<dbReference type="Pfam" id="PF00126">
    <property type="entry name" value="HTH_1"/>
    <property type="match status" value="1"/>
</dbReference>
<evidence type="ECO:0000313" key="7">
    <source>
        <dbReference type="Proteomes" id="UP001244297"/>
    </source>
</evidence>
<dbReference type="Gene3D" id="3.40.190.290">
    <property type="match status" value="1"/>
</dbReference>
<comment type="caution">
    <text evidence="6">The sequence shown here is derived from an EMBL/GenBank/DDBJ whole genome shotgun (WGS) entry which is preliminary data.</text>
</comment>
<evidence type="ECO:0000259" key="5">
    <source>
        <dbReference type="PROSITE" id="PS50931"/>
    </source>
</evidence>
<feature type="domain" description="HTH lysR-type" evidence="5">
    <location>
        <begin position="5"/>
        <end position="62"/>
    </location>
</feature>
<protein>
    <submittedName>
        <fullName evidence="6">LysR family transcriptional regulator</fullName>
    </submittedName>
</protein>
<comment type="similarity">
    <text evidence="1">Belongs to the LysR transcriptional regulatory family.</text>
</comment>
<dbReference type="PROSITE" id="PS50931">
    <property type="entry name" value="HTH_LYSR"/>
    <property type="match status" value="1"/>
</dbReference>
<reference evidence="7" key="1">
    <citation type="journal article" date="2019" name="Int. J. Syst. Evol. Microbiol.">
        <title>The Global Catalogue of Microorganisms (GCM) 10K type strain sequencing project: providing services to taxonomists for standard genome sequencing and annotation.</title>
        <authorList>
            <consortium name="The Broad Institute Genomics Platform"/>
            <consortium name="The Broad Institute Genome Sequencing Center for Infectious Disease"/>
            <person name="Wu L."/>
            <person name="Ma J."/>
        </authorList>
    </citation>
    <scope>NUCLEOTIDE SEQUENCE [LARGE SCALE GENOMIC DNA]</scope>
    <source>
        <strain evidence="7">CECT 7806</strain>
    </source>
</reference>
<keyword evidence="7" id="KW-1185">Reference proteome</keyword>
<evidence type="ECO:0000256" key="4">
    <source>
        <dbReference type="ARBA" id="ARBA00023163"/>
    </source>
</evidence>
<dbReference type="EMBL" id="JAUFPT010000087">
    <property type="protein sequence ID" value="MDN3573909.1"/>
    <property type="molecule type" value="Genomic_DNA"/>
</dbReference>
<organism evidence="6 7">
    <name type="scientific">Methylobacterium longum</name>
    <dbReference type="NCBI Taxonomy" id="767694"/>
    <lineage>
        <taxon>Bacteria</taxon>
        <taxon>Pseudomonadati</taxon>
        <taxon>Pseudomonadota</taxon>
        <taxon>Alphaproteobacteria</taxon>
        <taxon>Hyphomicrobiales</taxon>
        <taxon>Methylobacteriaceae</taxon>
        <taxon>Methylobacterium</taxon>
    </lineage>
</organism>
<dbReference type="SUPFAM" id="SSF46785">
    <property type="entry name" value="Winged helix' DNA-binding domain"/>
    <property type="match status" value="1"/>
</dbReference>
<keyword evidence="4" id="KW-0804">Transcription</keyword>
<dbReference type="SUPFAM" id="SSF53850">
    <property type="entry name" value="Periplasmic binding protein-like II"/>
    <property type="match status" value="1"/>
</dbReference>
<name>A0ABT8AVD1_9HYPH</name>
<evidence type="ECO:0000256" key="3">
    <source>
        <dbReference type="ARBA" id="ARBA00023125"/>
    </source>
</evidence>
<sequence>MKTTDPLAGIMAFLAVADRASFTAAAEDLEMGRSAVGAQIRALEARLGVQLLQRSTRAVRLTEAGAAYRAALADIQDRVRHAGQAATAFQTEAVGRLRIAAPPDLGPDHVAPVVARFLAENSAVSIDLQLSTDAVDLIGDSFDLAIRGALAVEPRLVTRQIGASPLFACASPSYLARRGAPATPQDLATHACLHFSELRWGCKWRFERDNEVADVPILPRLECNNGPTLLAAAIAGAGIALEPAFVVGPAIRAGTVVPILADWHLPVIPLHAVYPANRNIASKVRSFVTMLATAFADHPDLGAAPG</sequence>
<evidence type="ECO:0000256" key="2">
    <source>
        <dbReference type="ARBA" id="ARBA00023015"/>
    </source>
</evidence>
<dbReference type="PRINTS" id="PR00039">
    <property type="entry name" value="HTHLYSR"/>
</dbReference>
<dbReference type="Pfam" id="PF03466">
    <property type="entry name" value="LysR_substrate"/>
    <property type="match status" value="1"/>
</dbReference>
<gene>
    <name evidence="6" type="ORF">QWZ18_25265</name>
</gene>
<evidence type="ECO:0000313" key="6">
    <source>
        <dbReference type="EMBL" id="MDN3573909.1"/>
    </source>
</evidence>
<dbReference type="PANTHER" id="PTHR30537">
    <property type="entry name" value="HTH-TYPE TRANSCRIPTIONAL REGULATOR"/>
    <property type="match status" value="1"/>
</dbReference>
<dbReference type="Gene3D" id="1.10.10.10">
    <property type="entry name" value="Winged helix-like DNA-binding domain superfamily/Winged helix DNA-binding domain"/>
    <property type="match status" value="1"/>
</dbReference>
<evidence type="ECO:0000256" key="1">
    <source>
        <dbReference type="ARBA" id="ARBA00009437"/>
    </source>
</evidence>
<proteinExistence type="inferred from homology"/>